<proteinExistence type="predicted"/>
<protein>
    <submittedName>
        <fullName evidence="3">Glycoside hydrolase family 15 protein</fullName>
    </submittedName>
</protein>
<dbReference type="AlphaFoldDB" id="A0A6P2BNZ7"/>
<dbReference type="InterPro" id="IPR045582">
    <property type="entry name" value="Trehalase-like_N"/>
</dbReference>
<dbReference type="SUPFAM" id="SSF48208">
    <property type="entry name" value="Six-hairpin glycosidases"/>
    <property type="match status" value="1"/>
</dbReference>
<evidence type="ECO:0000259" key="1">
    <source>
        <dbReference type="Pfam" id="PF00723"/>
    </source>
</evidence>
<keyword evidence="4" id="KW-1185">Reference proteome</keyword>
<evidence type="ECO:0000313" key="3">
    <source>
        <dbReference type="EMBL" id="TVZ00714.1"/>
    </source>
</evidence>
<dbReference type="Pfam" id="PF19291">
    <property type="entry name" value="TREH_N"/>
    <property type="match status" value="1"/>
</dbReference>
<dbReference type="OrthoDB" id="3902805at2"/>
<gene>
    <name evidence="3" type="ORF">EAS64_35755</name>
</gene>
<dbReference type="GO" id="GO:0015927">
    <property type="term" value="F:trehalase activity"/>
    <property type="evidence" value="ECO:0007669"/>
    <property type="project" value="TreeGrafter"/>
</dbReference>
<dbReference type="RefSeq" id="WP_145860392.1">
    <property type="nucleotide sequence ID" value="NZ_RPFW01000008.1"/>
</dbReference>
<dbReference type="PANTHER" id="PTHR31616">
    <property type="entry name" value="TREHALASE"/>
    <property type="match status" value="1"/>
</dbReference>
<organism evidence="3 4">
    <name type="scientific">Trebonia kvetii</name>
    <dbReference type="NCBI Taxonomy" id="2480626"/>
    <lineage>
        <taxon>Bacteria</taxon>
        <taxon>Bacillati</taxon>
        <taxon>Actinomycetota</taxon>
        <taxon>Actinomycetes</taxon>
        <taxon>Streptosporangiales</taxon>
        <taxon>Treboniaceae</taxon>
        <taxon>Trebonia</taxon>
    </lineage>
</organism>
<dbReference type="InterPro" id="IPR008928">
    <property type="entry name" value="6-hairpin_glycosidase_sf"/>
</dbReference>
<sequence length="607" mass="65481">MATARRANQDIADAVPAPRVLREYALVADGERGALIGPDGSVAWLCAPRWDSPAVLSGLLGGGGCYRVTPADRWHVWGGYYESGTLIWRSRWVGDWRMECREALAMPADPHRVVLLRRIEALDGDVRAYVRLDLRAGYGHSPMTDLARHSDAEHADVWTGRSGPLWFRWTGAGRARHVDGGLAMRVELAAGGHHDLVLEISDRELAAGGTGAEAYWAATEQDWSQAVPACDDLIAVADARHAYAVLRGLTSASGATVAAATTSLPERLEAGRNYDYRYAWIRDQCYAGLAMAAHGPHPMLADSVRFITERLLVDGPGLMPAYTVAGEPIGGERALRLRGFPGGQPRSGNWVRKQFQLDAFGETLSLLAAAAGHGMLAEDDWRAVSVAADAIEKRWQEPDAGIWELDSQRWAHSRMACVSGLRAIAAAAAAGSPGGHGHREAAGWSSLADAITASLADCVHPGGRWQRAPDDERPDAALLLSVIRGGFDLADPRVKATIGAVRDELSADGFVYRFRHDDRPLHKAEGAFLLCGFWMALVEHAYGSPVAAAHWFERNRSAAGPPALYTEEYDVHQRQLRGNLPQAFVHAGMLECAVTLSRDIGLGGAAG</sequence>
<dbReference type="GO" id="GO:0005993">
    <property type="term" value="P:trehalose catabolic process"/>
    <property type="evidence" value="ECO:0007669"/>
    <property type="project" value="TreeGrafter"/>
</dbReference>
<dbReference type="Gene3D" id="1.50.10.10">
    <property type="match status" value="1"/>
</dbReference>
<keyword evidence="3" id="KW-0378">Hydrolase</keyword>
<name>A0A6P2BNZ7_9ACTN</name>
<feature type="domain" description="GH15-like" evidence="1">
    <location>
        <begin position="251"/>
        <end position="593"/>
    </location>
</feature>
<evidence type="ECO:0000259" key="2">
    <source>
        <dbReference type="Pfam" id="PF19291"/>
    </source>
</evidence>
<feature type="domain" description="Trehalase-like N-terminal" evidence="2">
    <location>
        <begin position="23"/>
        <end position="149"/>
    </location>
</feature>
<dbReference type="InterPro" id="IPR011613">
    <property type="entry name" value="GH15-like"/>
</dbReference>
<dbReference type="InterPro" id="IPR012341">
    <property type="entry name" value="6hp_glycosidase-like_sf"/>
</dbReference>
<dbReference type="PANTHER" id="PTHR31616:SF10">
    <property type="entry name" value="TREHALASE"/>
    <property type="match status" value="1"/>
</dbReference>
<dbReference type="Proteomes" id="UP000460272">
    <property type="component" value="Unassembled WGS sequence"/>
</dbReference>
<reference evidence="3 4" key="1">
    <citation type="submission" date="2018-11" db="EMBL/GenBank/DDBJ databases">
        <title>Trebonia kvetii gen.nov., sp.nov., a novel acidophilic actinobacterium, and proposal of the new actinobacterial family Treboniaceae fam. nov.</title>
        <authorList>
            <person name="Rapoport D."/>
            <person name="Sagova-Mareckova M."/>
            <person name="Sedlacek I."/>
            <person name="Provaznik J."/>
            <person name="Kralova S."/>
            <person name="Pavlinic D."/>
            <person name="Benes V."/>
            <person name="Kopecky J."/>
        </authorList>
    </citation>
    <scope>NUCLEOTIDE SEQUENCE [LARGE SCALE GENOMIC DNA]</scope>
    <source>
        <strain evidence="3 4">15Tr583</strain>
    </source>
</reference>
<dbReference type="Pfam" id="PF00723">
    <property type="entry name" value="Glyco_hydro_15"/>
    <property type="match status" value="1"/>
</dbReference>
<accession>A0A6P2BNZ7</accession>
<comment type="caution">
    <text evidence="3">The sequence shown here is derived from an EMBL/GenBank/DDBJ whole genome shotgun (WGS) entry which is preliminary data.</text>
</comment>
<dbReference type="EMBL" id="RPFW01000008">
    <property type="protein sequence ID" value="TVZ00714.1"/>
    <property type="molecule type" value="Genomic_DNA"/>
</dbReference>
<evidence type="ECO:0000313" key="4">
    <source>
        <dbReference type="Proteomes" id="UP000460272"/>
    </source>
</evidence>